<reference evidence="2 3" key="1">
    <citation type="submission" date="2024-10" db="EMBL/GenBank/DDBJ databases">
        <title>Updated reference genomes for cyclostephanoid diatoms.</title>
        <authorList>
            <person name="Roberts W.R."/>
            <person name="Alverson A.J."/>
        </authorList>
    </citation>
    <scope>NUCLEOTIDE SEQUENCE [LARGE SCALE GENOMIC DNA]</scope>
    <source>
        <strain evidence="2 3">AJA010-31</strain>
    </source>
</reference>
<dbReference type="PANTHER" id="PTHR45445">
    <property type="match status" value="1"/>
</dbReference>
<evidence type="ECO:0000313" key="3">
    <source>
        <dbReference type="Proteomes" id="UP001530400"/>
    </source>
</evidence>
<dbReference type="AlphaFoldDB" id="A0ABD3NW24"/>
<protein>
    <submittedName>
        <fullName evidence="2">Uncharacterized protein</fullName>
    </submittedName>
</protein>
<feature type="region of interest" description="Disordered" evidence="1">
    <location>
        <begin position="12"/>
        <end position="35"/>
    </location>
</feature>
<dbReference type="Proteomes" id="UP001530400">
    <property type="component" value="Unassembled WGS sequence"/>
</dbReference>
<dbReference type="PANTHER" id="PTHR45445:SF2">
    <property type="entry name" value="METHYLTRANSFERASE TYPE 11 DOMAIN-CONTAINING PROTEIN"/>
    <property type="match status" value="1"/>
</dbReference>
<organism evidence="2 3">
    <name type="scientific">Cyclotella atomus</name>
    <dbReference type="NCBI Taxonomy" id="382360"/>
    <lineage>
        <taxon>Eukaryota</taxon>
        <taxon>Sar</taxon>
        <taxon>Stramenopiles</taxon>
        <taxon>Ochrophyta</taxon>
        <taxon>Bacillariophyta</taxon>
        <taxon>Coscinodiscophyceae</taxon>
        <taxon>Thalassiosirophycidae</taxon>
        <taxon>Stephanodiscales</taxon>
        <taxon>Stephanodiscaceae</taxon>
        <taxon>Cyclotella</taxon>
    </lineage>
</organism>
<proteinExistence type="predicted"/>
<sequence>MYLSLNLPLVSQSSSDPVPPMMPHENAPSHALRFPQRNHGNKRALDIGCAVDGSAFELSKSFCIELFIQAAMTVQKENKISFHIPMEGELYKPATAKLPADSTSTDNIHFFVGDAYNMPPTDQLEEYTPKDKWIGGCTYENGSAVDSKQKLREIMERKGFGLIHDEAVPLVIREHARKYQYIISDATRGVK</sequence>
<keyword evidence="3" id="KW-1185">Reference proteome</keyword>
<name>A0ABD3NW24_9STRA</name>
<gene>
    <name evidence="2" type="ORF">ACHAWO_004483</name>
</gene>
<comment type="caution">
    <text evidence="2">The sequence shown here is derived from an EMBL/GenBank/DDBJ whole genome shotgun (WGS) entry which is preliminary data.</text>
</comment>
<evidence type="ECO:0000256" key="1">
    <source>
        <dbReference type="SAM" id="MobiDB-lite"/>
    </source>
</evidence>
<dbReference type="EMBL" id="JALLPJ020000913">
    <property type="protein sequence ID" value="KAL3779907.1"/>
    <property type="molecule type" value="Genomic_DNA"/>
</dbReference>
<accession>A0ABD3NW24</accession>
<evidence type="ECO:0000313" key="2">
    <source>
        <dbReference type="EMBL" id="KAL3779907.1"/>
    </source>
</evidence>